<dbReference type="InterPro" id="IPR050706">
    <property type="entry name" value="Cyclic-di-GMP_PDE-like"/>
</dbReference>
<dbReference type="InterPro" id="IPR035919">
    <property type="entry name" value="EAL_sf"/>
</dbReference>
<name>A0ABQ1I4A3_9ALTE</name>
<keyword evidence="3" id="KW-1185">Reference proteome</keyword>
<feature type="domain" description="EAL" evidence="1">
    <location>
        <begin position="14"/>
        <end position="265"/>
    </location>
</feature>
<evidence type="ECO:0000313" key="2">
    <source>
        <dbReference type="EMBL" id="GGB15203.1"/>
    </source>
</evidence>
<comment type="caution">
    <text evidence="2">The sequence shown here is derived from an EMBL/GenBank/DDBJ whole genome shotgun (WGS) entry which is preliminary data.</text>
</comment>
<dbReference type="RefSeq" id="WP_055734643.1">
    <property type="nucleotide sequence ID" value="NZ_BMDY01000021.1"/>
</dbReference>
<dbReference type="InterPro" id="IPR029151">
    <property type="entry name" value="Sensor-like_sf"/>
</dbReference>
<dbReference type="PANTHER" id="PTHR33121:SF82">
    <property type="entry name" value="SIGNAL TRANSDUCTION PROTEIN CONTAINING A EAL DOMAIN"/>
    <property type="match status" value="1"/>
</dbReference>
<dbReference type="SUPFAM" id="SSF141868">
    <property type="entry name" value="EAL domain-like"/>
    <property type="match status" value="1"/>
</dbReference>
<dbReference type="CDD" id="cd01948">
    <property type="entry name" value="EAL"/>
    <property type="match status" value="1"/>
</dbReference>
<dbReference type="EMBL" id="BMDY01000021">
    <property type="protein sequence ID" value="GGB15203.1"/>
    <property type="molecule type" value="Genomic_DNA"/>
</dbReference>
<dbReference type="InterPro" id="IPR018842">
    <property type="entry name" value="YkuI_C"/>
</dbReference>
<proteinExistence type="predicted"/>
<reference evidence="3" key="1">
    <citation type="journal article" date="2019" name="Int. J. Syst. Evol. Microbiol.">
        <title>The Global Catalogue of Microorganisms (GCM) 10K type strain sequencing project: providing services to taxonomists for standard genome sequencing and annotation.</title>
        <authorList>
            <consortium name="The Broad Institute Genomics Platform"/>
            <consortium name="The Broad Institute Genome Sequencing Center for Infectious Disease"/>
            <person name="Wu L."/>
            <person name="Ma J."/>
        </authorList>
    </citation>
    <scope>NUCLEOTIDE SEQUENCE [LARGE SCALE GENOMIC DNA]</scope>
    <source>
        <strain evidence="3">CGMCC 1.10131</strain>
    </source>
</reference>
<dbReference type="SUPFAM" id="SSF103190">
    <property type="entry name" value="Sensory domain-like"/>
    <property type="match status" value="1"/>
</dbReference>
<dbReference type="Pfam" id="PF00563">
    <property type="entry name" value="EAL"/>
    <property type="match status" value="1"/>
</dbReference>
<dbReference type="Gene3D" id="3.30.450.20">
    <property type="entry name" value="PAS domain"/>
    <property type="match status" value="1"/>
</dbReference>
<evidence type="ECO:0000259" key="1">
    <source>
        <dbReference type="PROSITE" id="PS50883"/>
    </source>
</evidence>
<dbReference type="PANTHER" id="PTHR33121">
    <property type="entry name" value="CYCLIC DI-GMP PHOSPHODIESTERASE PDEF"/>
    <property type="match status" value="1"/>
</dbReference>
<evidence type="ECO:0000313" key="3">
    <source>
        <dbReference type="Proteomes" id="UP000651977"/>
    </source>
</evidence>
<dbReference type="Proteomes" id="UP000651977">
    <property type="component" value="Unassembled WGS sequence"/>
</dbReference>
<dbReference type="PROSITE" id="PS50883">
    <property type="entry name" value="EAL"/>
    <property type="match status" value="1"/>
</dbReference>
<protein>
    <submittedName>
        <fullName evidence="2">Signal transduction protein</fullName>
    </submittedName>
</protein>
<sequence length="417" mass="47134">MAFDNHYSKVVRLDQALLSTKQNQLNPLQYFPHYQPIIYLPSGEIAGYETLARTLNHKQRVSSAGELFSDIHYSLSDRREVDRSVRKQALQHFAQSQREGFLTLNIVPDWVDMLGRDLCSPTIEMIQQIGIDPSRVIIEITEASGNIDNLQRVVKEYHRAGLRVAIDDFGAGASQIDRIIALEPDIIKLDMRLFKEATKGGLSADVVLSISELVQRAGCELICEGVETEQEFHFGVECGARYMQGWLFYQAQPDFLVAQMSQAKVKTLLGSYLKRKSSRTSATIKHNVAVKSSVLALKHQLQHGGNALSLERQLAKAGILRYFLCRVDGTQVSPNFEVTNSGIEEDEQYIGFNWSFRPYFHALVAMDTVKPQQLILSKIYRDSSSQEMCKTFSTYLSKDLVLLVDCKVEDDTLLVEE</sequence>
<dbReference type="Pfam" id="PF10388">
    <property type="entry name" value="YkuI_C"/>
    <property type="match status" value="1"/>
</dbReference>
<accession>A0ABQ1I4A3</accession>
<dbReference type="InterPro" id="IPR001633">
    <property type="entry name" value="EAL_dom"/>
</dbReference>
<dbReference type="Gene3D" id="3.20.20.450">
    <property type="entry name" value="EAL domain"/>
    <property type="match status" value="1"/>
</dbReference>
<gene>
    <name evidence="2" type="primary">rtn</name>
    <name evidence="2" type="ORF">GCM10007414_30820</name>
</gene>
<dbReference type="SMART" id="SM00052">
    <property type="entry name" value="EAL"/>
    <property type="match status" value="1"/>
</dbReference>
<organism evidence="2 3">
    <name type="scientific">Agarivorans gilvus</name>
    <dbReference type="NCBI Taxonomy" id="680279"/>
    <lineage>
        <taxon>Bacteria</taxon>
        <taxon>Pseudomonadati</taxon>
        <taxon>Pseudomonadota</taxon>
        <taxon>Gammaproteobacteria</taxon>
        <taxon>Alteromonadales</taxon>
        <taxon>Alteromonadaceae</taxon>
        <taxon>Agarivorans</taxon>
    </lineage>
</organism>